<dbReference type="PROSITE" id="PS50888">
    <property type="entry name" value="BHLH"/>
    <property type="match status" value="1"/>
</dbReference>
<dbReference type="InterPro" id="IPR036638">
    <property type="entry name" value="HLH_DNA-bd_sf"/>
</dbReference>
<name>A0A4Z2AZG6_9TELE</name>
<evidence type="ECO:0000256" key="7">
    <source>
        <dbReference type="SAM" id="Coils"/>
    </source>
</evidence>
<proteinExistence type="predicted"/>
<dbReference type="Gene3D" id="6.10.140.420">
    <property type="match status" value="1"/>
</dbReference>
<dbReference type="FunFam" id="4.10.280.10:FF:000028">
    <property type="entry name" value="MLX interacting protein like"/>
    <property type="match status" value="1"/>
</dbReference>
<keyword evidence="11" id="KW-1185">Reference proteome</keyword>
<feature type="region of interest" description="Disordered" evidence="8">
    <location>
        <begin position="861"/>
        <end position="893"/>
    </location>
</feature>
<dbReference type="SMART" id="SM01115">
    <property type="entry name" value="cwf21"/>
    <property type="match status" value="1"/>
</dbReference>
<feature type="region of interest" description="Disordered" evidence="8">
    <location>
        <begin position="500"/>
        <end position="570"/>
    </location>
</feature>
<dbReference type="GO" id="GO:0046983">
    <property type="term" value="F:protein dimerization activity"/>
    <property type="evidence" value="ECO:0007669"/>
    <property type="project" value="InterPro"/>
</dbReference>
<dbReference type="GO" id="GO:0005634">
    <property type="term" value="C:nucleus"/>
    <property type="evidence" value="ECO:0007669"/>
    <property type="project" value="UniProtKB-SubCell"/>
</dbReference>
<reference evidence="10 11" key="1">
    <citation type="submission" date="2019-04" db="EMBL/GenBank/DDBJ databases">
        <title>The sequence and de novo assembly of Takifugu bimaculatus genome using PacBio and Hi-C technologies.</title>
        <authorList>
            <person name="Xu P."/>
            <person name="Liu B."/>
            <person name="Zhou Z."/>
        </authorList>
    </citation>
    <scope>NUCLEOTIDE SEQUENCE [LARGE SCALE GENOMIC DNA]</scope>
    <source>
        <strain evidence="10">TB-2018</strain>
        <tissue evidence="10">Muscle</tissue>
    </source>
</reference>
<feature type="compositionally biased region" description="Low complexity" evidence="8">
    <location>
        <begin position="559"/>
        <end position="569"/>
    </location>
</feature>
<dbReference type="GO" id="GO:0000981">
    <property type="term" value="F:DNA-binding transcription factor activity, RNA polymerase II-specific"/>
    <property type="evidence" value="ECO:0007669"/>
    <property type="project" value="TreeGrafter"/>
</dbReference>
<comment type="caution">
    <text evidence="10">The sequence shown here is derived from an EMBL/GenBank/DDBJ whole genome shotgun (WGS) entry which is preliminary data.</text>
</comment>
<dbReference type="Gene3D" id="4.10.280.10">
    <property type="entry name" value="Helix-loop-helix DNA-binding domain"/>
    <property type="match status" value="1"/>
</dbReference>
<feature type="region of interest" description="Disordered" evidence="8">
    <location>
        <begin position="646"/>
        <end position="667"/>
    </location>
</feature>
<feature type="compositionally biased region" description="Basic and acidic residues" evidence="8">
    <location>
        <begin position="1238"/>
        <end position="1261"/>
    </location>
</feature>
<feature type="coiled-coil region" evidence="7">
    <location>
        <begin position="735"/>
        <end position="769"/>
    </location>
</feature>
<feature type="compositionally biased region" description="Polar residues" evidence="8">
    <location>
        <begin position="1149"/>
        <end position="1164"/>
    </location>
</feature>
<dbReference type="Proteomes" id="UP000516260">
    <property type="component" value="Chromosome 9"/>
</dbReference>
<keyword evidence="5" id="KW-0804">Transcription</keyword>
<feature type="region of interest" description="Disordered" evidence="8">
    <location>
        <begin position="672"/>
        <end position="691"/>
    </location>
</feature>
<dbReference type="GO" id="GO:0000978">
    <property type="term" value="F:RNA polymerase II cis-regulatory region sequence-specific DNA binding"/>
    <property type="evidence" value="ECO:0007669"/>
    <property type="project" value="TreeGrafter"/>
</dbReference>
<keyword evidence="2" id="KW-0597">Phosphoprotein</keyword>
<feature type="region of interest" description="Disordered" evidence="8">
    <location>
        <begin position="17"/>
        <end position="43"/>
    </location>
</feature>
<feature type="compositionally biased region" description="Basic and acidic residues" evidence="8">
    <location>
        <begin position="1050"/>
        <end position="1063"/>
    </location>
</feature>
<dbReference type="Pfam" id="PF08312">
    <property type="entry name" value="cwf21"/>
    <property type="match status" value="1"/>
</dbReference>
<organism evidence="10 11">
    <name type="scientific">Takifugu bimaculatus</name>
    <dbReference type="NCBI Taxonomy" id="433685"/>
    <lineage>
        <taxon>Eukaryota</taxon>
        <taxon>Metazoa</taxon>
        <taxon>Chordata</taxon>
        <taxon>Craniata</taxon>
        <taxon>Vertebrata</taxon>
        <taxon>Euteleostomi</taxon>
        <taxon>Actinopterygii</taxon>
        <taxon>Neopterygii</taxon>
        <taxon>Teleostei</taxon>
        <taxon>Neoteleostei</taxon>
        <taxon>Acanthomorphata</taxon>
        <taxon>Eupercaria</taxon>
        <taxon>Tetraodontiformes</taxon>
        <taxon>Tetradontoidea</taxon>
        <taxon>Tetraodontidae</taxon>
        <taxon>Takifugu</taxon>
    </lineage>
</organism>
<dbReference type="PANTHER" id="PTHR15741">
    <property type="entry name" value="BASIC HELIX-LOOP-HELIX ZIP TRANSCRIPTION FACTOR"/>
    <property type="match status" value="1"/>
</dbReference>
<protein>
    <recommendedName>
        <fullName evidence="9">BHLH domain-containing protein</fullName>
    </recommendedName>
</protein>
<accession>A0A4Z2AZG6</accession>
<keyword evidence="4" id="KW-0238">DNA-binding</keyword>
<dbReference type="EMBL" id="SWLE01000022">
    <property type="protein sequence ID" value="TNM84698.1"/>
    <property type="molecule type" value="Genomic_DNA"/>
</dbReference>
<feature type="compositionally biased region" description="Basic residues" evidence="8">
    <location>
        <begin position="1126"/>
        <end position="1141"/>
    </location>
</feature>
<evidence type="ECO:0000313" key="11">
    <source>
        <dbReference type="Proteomes" id="UP000516260"/>
    </source>
</evidence>
<evidence type="ECO:0000313" key="10">
    <source>
        <dbReference type="EMBL" id="TNM84698.1"/>
    </source>
</evidence>
<feature type="compositionally biased region" description="Basic residues" evidence="8">
    <location>
        <begin position="1094"/>
        <end position="1119"/>
    </location>
</feature>
<dbReference type="SMART" id="SM00353">
    <property type="entry name" value="HLH"/>
    <property type="match status" value="1"/>
</dbReference>
<keyword evidence="6" id="KW-0539">Nucleus</keyword>
<dbReference type="InterPro" id="IPR013170">
    <property type="entry name" value="mRNA_splic_Cwf21_dom"/>
</dbReference>
<feature type="domain" description="BHLH" evidence="9">
    <location>
        <begin position="691"/>
        <end position="745"/>
    </location>
</feature>
<dbReference type="CDD" id="cd21376">
    <property type="entry name" value="cwf21_SRRM3"/>
    <property type="match status" value="1"/>
</dbReference>
<evidence type="ECO:0000256" key="5">
    <source>
        <dbReference type="ARBA" id="ARBA00023163"/>
    </source>
</evidence>
<dbReference type="InterPro" id="IPR052207">
    <property type="entry name" value="Max-like/E-box_TFs"/>
</dbReference>
<sequence>MACKGRGCSARRNHLQDFSDSDSEADGEAARVAGTGASSGSLPRSQVIHSGHFMVSSPHNDLALRRRRSGGFLKYDFDTVNRTWCQTYRYGPLSSGSLSIDPTLTRLFDCMSLAYSGKIVSPKWKSFKGLRLLWRDKIRLNNAIWRAWFIQYLEKRKNPVCGFVTPLEGSEADSHGKPEAIVMEGSYWKRRIEVVIKEYHKWRIYYKKRLQKKKDDILSILHEGQICQAKLEKWTNQMYPEPEATPVEAHMFDLDCLLSDISDTLFTMTQKPCPWASDRHEVYTSNADMIQPGLMPLQPNLDDFMDIPDIFMGHRGQPSEQSTFADCGYFENSTGTEFTPAPSPVVTAPPLLFNTQLAQPSSNSQPVQTRSDQACGEYQTLGSLLFEHQSYPDPADSVVYASSIDQPTSSAVTFMHPLPCHKYSYCTAISVTPTVITHTASTVGVQGFGYQATGLHQTEGTYHQTPGFSLGFPSDPLTMLPPVTVTDCFPVLEPMAVTEVRGKHKQKSGGVRRAGPSGGQSGPSASYAPTPTLAKLLSSGSREQKPLIGFDQTGKGRRSSTPSSSSSCSAHVDAALPLRHHGANWPAGMPLMMSQNNPQSSLTLPSNDSAVSALLTHSLAHNSATLLVPKTEKLSPVQLHATDGNSLTVRFPEHPGQTSPPNLTDKMLTPESTPASFSGHAKMETDKQTETRRITHISAEQKRRFNIKLGFDTLHNLVAMLSSQPSIKVSKATTLQKTAEYINKMQQERTQLHEETQRLKEEIQLLNSAINVSQLQLPATGVPITQQRFDHMRQMFREYVRAQTLQNWKFWIGATVRWERRSVDLFVPAARRCAVHFSTTSRSRAEEDEAQHQYQHHRFPNKENTQRFPPITARNTTDSEKDGHQKKSGTMYDAARVPSPKDSANMVAQPVVPGAGEAIGTDAGSAGGPTPTIVMQTTDEETQQGGAEEKETKTEPVLVTKPHREILDHERKRRVELKCMELQEMMEEQGYTEEEIRQKVSTFRQMLMDKEGVITRVGSHPQQVVNNVHYHHEQYAEDSDLVGYDDEKYDQDYHSDNRVKRESSSSPSPRPKKRKKKKSSHRRSRFGSSSPPHREKKKKSTKKHKRDRSASGSRKKRRYRSDSPKSKHKDKNKKKKRKNSKHGMDRSKSSVLLSPTTNTSTTWHNGDHTQRNRNGKTGKLNQTEGEKSHDKPHRSTSSCANIQSNPPREQRLQSDTSSSQTGQAAAVGKVGSAGLQKDSLEELVREEAGAEGALHRAEQSKGGHSFKRHHRSNQAQGCHRSPSASLGRHAHKSSKKKDDSHSKPNLRNRSSSLSSRHSSSRSGSRNRGPNKTRSPHIRLNNSR</sequence>
<evidence type="ECO:0000256" key="2">
    <source>
        <dbReference type="ARBA" id="ARBA00022553"/>
    </source>
</evidence>
<dbReference type="InterPro" id="IPR047489">
    <property type="entry name" value="SRRM3_cwf21"/>
</dbReference>
<dbReference type="Pfam" id="PF00010">
    <property type="entry name" value="HLH"/>
    <property type="match status" value="1"/>
</dbReference>
<dbReference type="CDD" id="cd21771">
    <property type="entry name" value="NES2-NLS_ChREBP"/>
    <property type="match status" value="1"/>
</dbReference>
<keyword evidence="7" id="KW-0175">Coiled coil</keyword>
<gene>
    <name evidence="10" type="ORF">fugu_008876</name>
</gene>
<feature type="region of interest" description="Disordered" evidence="8">
    <location>
        <begin position="1046"/>
        <end position="1343"/>
    </location>
</feature>
<dbReference type="SUPFAM" id="SSF47459">
    <property type="entry name" value="HLH, helix-loop-helix DNA-binding domain"/>
    <property type="match status" value="1"/>
</dbReference>
<dbReference type="InterPro" id="IPR011598">
    <property type="entry name" value="bHLH_dom"/>
</dbReference>
<feature type="compositionally biased region" description="Polar residues" evidence="8">
    <location>
        <begin position="1195"/>
        <end position="1223"/>
    </location>
</feature>
<evidence type="ECO:0000256" key="8">
    <source>
        <dbReference type="SAM" id="MobiDB-lite"/>
    </source>
</evidence>
<evidence type="ECO:0000259" key="9">
    <source>
        <dbReference type="PROSITE" id="PS50888"/>
    </source>
</evidence>
<feature type="compositionally biased region" description="Low complexity" evidence="8">
    <location>
        <begin position="1303"/>
        <end position="1327"/>
    </location>
</feature>
<dbReference type="PANTHER" id="PTHR15741:SF41">
    <property type="entry name" value="CARBOHYDRATE-RESPONSIVE ELEMENT-BINDING PROTEIN-LIKE"/>
    <property type="match status" value="1"/>
</dbReference>
<evidence type="ECO:0000256" key="4">
    <source>
        <dbReference type="ARBA" id="ARBA00023125"/>
    </source>
</evidence>
<feature type="compositionally biased region" description="Basic and acidic residues" evidence="8">
    <location>
        <begin position="681"/>
        <end position="691"/>
    </location>
</feature>
<evidence type="ECO:0000256" key="1">
    <source>
        <dbReference type="ARBA" id="ARBA00004123"/>
    </source>
</evidence>
<comment type="subcellular location">
    <subcellularLocation>
        <location evidence="1">Nucleus</location>
    </subcellularLocation>
</comment>
<evidence type="ECO:0000256" key="3">
    <source>
        <dbReference type="ARBA" id="ARBA00023015"/>
    </source>
</evidence>
<evidence type="ECO:0000256" key="6">
    <source>
        <dbReference type="ARBA" id="ARBA00023242"/>
    </source>
</evidence>
<feature type="compositionally biased region" description="Basic residues" evidence="8">
    <location>
        <begin position="1070"/>
        <end position="1085"/>
    </location>
</feature>
<keyword evidence="3" id="KW-0805">Transcription regulation</keyword>